<dbReference type="GO" id="GO:0017053">
    <property type="term" value="C:transcription repressor complex"/>
    <property type="evidence" value="ECO:0007669"/>
    <property type="project" value="TreeGrafter"/>
</dbReference>
<reference evidence="13" key="2">
    <citation type="journal article" date="2021" name="Genome Biol. Evol.">
        <title>Developing a high-quality reference genome for a parasitic bivalve with doubly uniparental inheritance (Bivalvia: Unionida).</title>
        <authorList>
            <person name="Smith C.H."/>
        </authorList>
    </citation>
    <scope>NUCLEOTIDE SEQUENCE</scope>
    <source>
        <strain evidence="13">CHS0354</strain>
        <tissue evidence="13">Mantle</tissue>
    </source>
</reference>
<proteinExistence type="predicted"/>
<dbReference type="InterPro" id="IPR042972">
    <property type="entry name" value="INSM1/2"/>
</dbReference>
<evidence type="ECO:0000313" key="13">
    <source>
        <dbReference type="EMBL" id="KAK3608651.1"/>
    </source>
</evidence>
<feature type="domain" description="C2H2-type" evidence="12">
    <location>
        <begin position="311"/>
        <end position="338"/>
    </location>
</feature>
<comment type="subcellular location">
    <subcellularLocation>
        <location evidence="1">Nucleus</location>
    </subcellularLocation>
</comment>
<evidence type="ECO:0000256" key="5">
    <source>
        <dbReference type="ARBA" id="ARBA00022833"/>
    </source>
</evidence>
<feature type="region of interest" description="Disordered" evidence="11">
    <location>
        <begin position="24"/>
        <end position="48"/>
    </location>
</feature>
<keyword evidence="6" id="KW-0805">Transcription regulation</keyword>
<reference evidence="13" key="1">
    <citation type="journal article" date="2021" name="Genome Biol. Evol.">
        <title>A High-Quality Reference Genome for a Parasitic Bivalve with Doubly Uniparental Inheritance (Bivalvia: Unionida).</title>
        <authorList>
            <person name="Smith C.H."/>
        </authorList>
    </citation>
    <scope>NUCLEOTIDE SEQUENCE</scope>
    <source>
        <strain evidence="13">CHS0354</strain>
    </source>
</reference>
<dbReference type="GO" id="GO:0000978">
    <property type="term" value="F:RNA polymerase II cis-regulatory region sequence-specific DNA binding"/>
    <property type="evidence" value="ECO:0007669"/>
    <property type="project" value="TreeGrafter"/>
</dbReference>
<name>A0AAE0TEA3_9BIVA</name>
<feature type="compositionally biased region" description="Polar residues" evidence="11">
    <location>
        <begin position="106"/>
        <end position="123"/>
    </location>
</feature>
<keyword evidence="8" id="KW-0804">Transcription</keyword>
<reference evidence="13" key="3">
    <citation type="submission" date="2023-05" db="EMBL/GenBank/DDBJ databases">
        <authorList>
            <person name="Smith C.H."/>
        </authorList>
    </citation>
    <scope>NUCLEOTIDE SEQUENCE</scope>
    <source>
        <strain evidence="13">CHS0354</strain>
        <tissue evidence="13">Mantle</tissue>
    </source>
</reference>
<dbReference type="FunFam" id="3.30.160.60:FF:000100">
    <property type="entry name" value="Zinc finger 45-like"/>
    <property type="match status" value="1"/>
</dbReference>
<dbReference type="InterPro" id="IPR013087">
    <property type="entry name" value="Znf_C2H2_type"/>
</dbReference>
<evidence type="ECO:0000313" key="14">
    <source>
        <dbReference type="Proteomes" id="UP001195483"/>
    </source>
</evidence>
<protein>
    <recommendedName>
        <fullName evidence="12">C2H2-type domain-containing protein</fullName>
    </recommendedName>
</protein>
<keyword evidence="7" id="KW-0238">DNA-binding</keyword>
<evidence type="ECO:0000256" key="1">
    <source>
        <dbReference type="ARBA" id="ARBA00004123"/>
    </source>
</evidence>
<keyword evidence="9" id="KW-0539">Nucleus</keyword>
<evidence type="ECO:0000256" key="3">
    <source>
        <dbReference type="ARBA" id="ARBA00022737"/>
    </source>
</evidence>
<evidence type="ECO:0000256" key="10">
    <source>
        <dbReference type="PROSITE-ProRule" id="PRU00042"/>
    </source>
</evidence>
<keyword evidence="4 10" id="KW-0863">Zinc-finger</keyword>
<dbReference type="PROSITE" id="PS00028">
    <property type="entry name" value="ZINC_FINGER_C2H2_1"/>
    <property type="match status" value="5"/>
</dbReference>
<dbReference type="AlphaFoldDB" id="A0AAE0TEA3"/>
<feature type="domain" description="C2H2-type" evidence="12">
    <location>
        <begin position="339"/>
        <end position="366"/>
    </location>
</feature>
<dbReference type="SMART" id="SM00355">
    <property type="entry name" value="ZnF_C2H2"/>
    <property type="match status" value="6"/>
</dbReference>
<dbReference type="GO" id="GO:0010564">
    <property type="term" value="P:regulation of cell cycle process"/>
    <property type="evidence" value="ECO:0007669"/>
    <property type="project" value="TreeGrafter"/>
</dbReference>
<evidence type="ECO:0000256" key="7">
    <source>
        <dbReference type="ARBA" id="ARBA00023125"/>
    </source>
</evidence>
<dbReference type="GO" id="GO:0030182">
    <property type="term" value="P:neuron differentiation"/>
    <property type="evidence" value="ECO:0007669"/>
    <property type="project" value="TreeGrafter"/>
</dbReference>
<feature type="compositionally biased region" description="Basic residues" evidence="11">
    <location>
        <begin position="142"/>
        <end position="151"/>
    </location>
</feature>
<feature type="domain" description="C2H2-type" evidence="12">
    <location>
        <begin position="395"/>
        <end position="423"/>
    </location>
</feature>
<dbReference type="SUPFAM" id="SSF57667">
    <property type="entry name" value="beta-beta-alpha zinc fingers"/>
    <property type="match status" value="3"/>
</dbReference>
<dbReference type="FunFam" id="3.30.160.60:FF:000488">
    <property type="entry name" value="Insulinoma-associated protein 2"/>
    <property type="match status" value="1"/>
</dbReference>
<dbReference type="GO" id="GO:0008270">
    <property type="term" value="F:zinc ion binding"/>
    <property type="evidence" value="ECO:0007669"/>
    <property type="project" value="UniProtKB-KW"/>
</dbReference>
<gene>
    <name evidence="13" type="ORF">CHS0354_042659</name>
</gene>
<keyword evidence="14" id="KW-1185">Reference proteome</keyword>
<evidence type="ECO:0000256" key="6">
    <source>
        <dbReference type="ARBA" id="ARBA00023015"/>
    </source>
</evidence>
<dbReference type="Pfam" id="PF00096">
    <property type="entry name" value="zf-C2H2"/>
    <property type="match status" value="4"/>
</dbReference>
<evidence type="ECO:0000256" key="8">
    <source>
        <dbReference type="ARBA" id="ARBA00023163"/>
    </source>
</evidence>
<evidence type="ECO:0000256" key="11">
    <source>
        <dbReference type="SAM" id="MobiDB-lite"/>
    </source>
</evidence>
<dbReference type="GO" id="GO:0005634">
    <property type="term" value="C:nucleus"/>
    <property type="evidence" value="ECO:0007669"/>
    <property type="project" value="UniProtKB-SubCell"/>
</dbReference>
<dbReference type="PANTHER" id="PTHR15065">
    <property type="entry name" value="INSULINOMA-ASSOCIATED 1"/>
    <property type="match status" value="1"/>
</dbReference>
<dbReference type="EMBL" id="JAEAOA010002356">
    <property type="protein sequence ID" value="KAK3608651.1"/>
    <property type="molecule type" value="Genomic_DNA"/>
</dbReference>
<feature type="region of interest" description="Disordered" evidence="11">
    <location>
        <begin position="106"/>
        <end position="160"/>
    </location>
</feature>
<organism evidence="13 14">
    <name type="scientific">Potamilus streckersoni</name>
    <dbReference type="NCBI Taxonomy" id="2493646"/>
    <lineage>
        <taxon>Eukaryota</taxon>
        <taxon>Metazoa</taxon>
        <taxon>Spiralia</taxon>
        <taxon>Lophotrochozoa</taxon>
        <taxon>Mollusca</taxon>
        <taxon>Bivalvia</taxon>
        <taxon>Autobranchia</taxon>
        <taxon>Heteroconchia</taxon>
        <taxon>Palaeoheterodonta</taxon>
        <taxon>Unionida</taxon>
        <taxon>Unionoidea</taxon>
        <taxon>Unionidae</taxon>
        <taxon>Ambleminae</taxon>
        <taxon>Lampsilini</taxon>
        <taxon>Potamilus</taxon>
    </lineage>
</organism>
<dbReference type="InterPro" id="IPR036236">
    <property type="entry name" value="Znf_C2H2_sf"/>
</dbReference>
<keyword evidence="5" id="KW-0862">Zinc</keyword>
<evidence type="ECO:0000259" key="12">
    <source>
        <dbReference type="PROSITE" id="PS50157"/>
    </source>
</evidence>
<dbReference type="GO" id="GO:0001227">
    <property type="term" value="F:DNA-binding transcription repressor activity, RNA polymerase II-specific"/>
    <property type="evidence" value="ECO:0007669"/>
    <property type="project" value="TreeGrafter"/>
</dbReference>
<feature type="domain" description="C2H2-type" evidence="12">
    <location>
        <begin position="241"/>
        <end position="268"/>
    </location>
</feature>
<feature type="domain" description="C2H2-type" evidence="12">
    <location>
        <begin position="368"/>
        <end position="395"/>
    </location>
</feature>
<keyword evidence="3" id="KW-0677">Repeat</keyword>
<evidence type="ECO:0000256" key="9">
    <source>
        <dbReference type="ARBA" id="ARBA00023242"/>
    </source>
</evidence>
<dbReference type="Gene3D" id="3.30.160.60">
    <property type="entry name" value="Classic Zinc Finger"/>
    <property type="match status" value="3"/>
</dbReference>
<evidence type="ECO:0000256" key="4">
    <source>
        <dbReference type="ARBA" id="ARBA00022771"/>
    </source>
</evidence>
<evidence type="ECO:0000256" key="2">
    <source>
        <dbReference type="ARBA" id="ARBA00022723"/>
    </source>
</evidence>
<accession>A0AAE0TEA3</accession>
<dbReference type="PROSITE" id="PS50157">
    <property type="entry name" value="ZINC_FINGER_C2H2_2"/>
    <property type="match status" value="5"/>
</dbReference>
<sequence length="436" mass="49084">MPRGFLVKRTKHITAYSYRVRHLSDDDRSESGSDQEYPTCFGSPDSGYSASPIPRYLREKYISSFHKDNTSTKSPILSPISVSTGTYPSPLYYSAFDRLSVSSSSPLPQNLTVTDSATFSPCSPSKKRGSTDTGQNEDSKPKTPKKPKAARKINFDEDTSSPVSGTIIRALSDMYEEEGKVVCGDIDSRFNYVEVTPEAKAELEKIENKIGDYICQLCKEHYDDAFQLAQHRCSRIVHIEYRCPECDKVFNCPANLASHRRWHKPRPNSLVKASSPANILPATVNPDQTNGNPSSLVDQSETVLPSEDGQYSCVKCGKKFKRRAYLRKHMASHDTEPSFPCQYCGKQFVNENLRAKHEFLHTSGNKELTCTICNQDFSDKYTLEKHVGNHANDIYSCKYCDSTFCTSPGLTRHINKCHPTENRQVILLQLPINRPC</sequence>
<keyword evidence="2" id="KW-0479">Metal-binding</keyword>
<dbReference type="Proteomes" id="UP001195483">
    <property type="component" value="Unassembled WGS sequence"/>
</dbReference>
<comment type="caution">
    <text evidence="13">The sequence shown here is derived from an EMBL/GenBank/DDBJ whole genome shotgun (WGS) entry which is preliminary data.</text>
</comment>
<dbReference type="PANTHER" id="PTHR15065:SF4">
    <property type="entry name" value="LD18634P"/>
    <property type="match status" value="1"/>
</dbReference>